<reference evidence="1" key="1">
    <citation type="journal article" date="2019" name="Sci. Rep.">
        <title>Draft genome of Tanacetum cinerariifolium, the natural source of mosquito coil.</title>
        <authorList>
            <person name="Yamashiro T."/>
            <person name="Shiraishi A."/>
            <person name="Satake H."/>
            <person name="Nakayama K."/>
        </authorList>
    </citation>
    <scope>NUCLEOTIDE SEQUENCE</scope>
</reference>
<organism evidence="1">
    <name type="scientific">Tanacetum cinerariifolium</name>
    <name type="common">Dalmatian daisy</name>
    <name type="synonym">Chrysanthemum cinerariifolium</name>
    <dbReference type="NCBI Taxonomy" id="118510"/>
    <lineage>
        <taxon>Eukaryota</taxon>
        <taxon>Viridiplantae</taxon>
        <taxon>Streptophyta</taxon>
        <taxon>Embryophyta</taxon>
        <taxon>Tracheophyta</taxon>
        <taxon>Spermatophyta</taxon>
        <taxon>Magnoliopsida</taxon>
        <taxon>eudicotyledons</taxon>
        <taxon>Gunneridae</taxon>
        <taxon>Pentapetalae</taxon>
        <taxon>asterids</taxon>
        <taxon>campanulids</taxon>
        <taxon>Asterales</taxon>
        <taxon>Asteraceae</taxon>
        <taxon>Asteroideae</taxon>
        <taxon>Anthemideae</taxon>
        <taxon>Anthemidinae</taxon>
        <taxon>Tanacetum</taxon>
    </lineage>
</organism>
<gene>
    <name evidence="1" type="ORF">Tci_582086</name>
</gene>
<evidence type="ECO:0000313" key="1">
    <source>
        <dbReference type="EMBL" id="GFA10114.1"/>
    </source>
</evidence>
<proteinExistence type="predicted"/>
<sequence>MYDGNLGLIVVDPLEVDLISYSDSDPVISSLPSLYASSWQHVSKMKDPFDLSKVKGYRSSYKKEHIKAGNDLATATFPFLSKVVADPSTLIEVLLSKKPYSLQRPAPSRTLMPASSAPSPHVTPIATLVSKMKDPFDLSNVKGYRSSYKKEHIKAGNDLATATFPFLSEVVADPSTPIEVLLSKKPYSLQRPAPSRTLMPASSA</sequence>
<dbReference type="EMBL" id="BKCJ010369012">
    <property type="protein sequence ID" value="GFA10114.1"/>
    <property type="molecule type" value="Genomic_DNA"/>
</dbReference>
<dbReference type="AlphaFoldDB" id="A0A699J445"/>
<name>A0A699J445_TANCI</name>
<protein>
    <submittedName>
        <fullName evidence="1">Uncharacterized protein</fullName>
    </submittedName>
</protein>
<accession>A0A699J445</accession>
<feature type="non-terminal residue" evidence="1">
    <location>
        <position position="204"/>
    </location>
</feature>
<comment type="caution">
    <text evidence="1">The sequence shown here is derived from an EMBL/GenBank/DDBJ whole genome shotgun (WGS) entry which is preliminary data.</text>
</comment>